<dbReference type="SUPFAM" id="SSF46894">
    <property type="entry name" value="C-terminal effector domain of the bipartite response regulators"/>
    <property type="match status" value="1"/>
</dbReference>
<evidence type="ECO:0000259" key="4">
    <source>
        <dbReference type="PROSITE" id="PS50110"/>
    </source>
</evidence>
<dbReference type="SMART" id="SM00862">
    <property type="entry name" value="Trans_reg_C"/>
    <property type="match status" value="1"/>
</dbReference>
<proteinExistence type="predicted"/>
<dbReference type="InterPro" id="IPR039420">
    <property type="entry name" value="WalR-like"/>
</dbReference>
<dbReference type="PANTHER" id="PTHR48111:SF36">
    <property type="entry name" value="TRANSCRIPTIONAL REGULATORY PROTEIN CUTR"/>
    <property type="match status" value="1"/>
</dbReference>
<dbReference type="SUPFAM" id="SSF52172">
    <property type="entry name" value="CheY-like"/>
    <property type="match status" value="1"/>
</dbReference>
<dbReference type="Proteomes" id="UP001500967">
    <property type="component" value="Unassembled WGS sequence"/>
</dbReference>
<accession>A0ABN0UND2</accession>
<name>A0ABN0UND2_9ACTN</name>
<dbReference type="Pfam" id="PF00486">
    <property type="entry name" value="Trans_reg_C"/>
    <property type="match status" value="1"/>
</dbReference>
<dbReference type="PANTHER" id="PTHR48111">
    <property type="entry name" value="REGULATOR OF RPOS"/>
    <property type="match status" value="1"/>
</dbReference>
<dbReference type="InterPro" id="IPR036388">
    <property type="entry name" value="WH-like_DNA-bd_sf"/>
</dbReference>
<protein>
    <submittedName>
        <fullName evidence="6">Heavy metal response regulator transcription factor</fullName>
    </submittedName>
</protein>
<dbReference type="Gene3D" id="1.10.10.10">
    <property type="entry name" value="Winged helix-like DNA-binding domain superfamily/Winged helix DNA-binding domain"/>
    <property type="match status" value="1"/>
</dbReference>
<dbReference type="InterPro" id="IPR016032">
    <property type="entry name" value="Sig_transdc_resp-reg_C-effctor"/>
</dbReference>
<evidence type="ECO:0000313" key="6">
    <source>
        <dbReference type="EMBL" id="GAA0255994.1"/>
    </source>
</evidence>
<dbReference type="InterPro" id="IPR001789">
    <property type="entry name" value="Sig_transdc_resp-reg_receiver"/>
</dbReference>
<dbReference type="PROSITE" id="PS50110">
    <property type="entry name" value="RESPONSE_REGULATORY"/>
    <property type="match status" value="1"/>
</dbReference>
<keyword evidence="1 3" id="KW-0238">DNA-binding</keyword>
<keyword evidence="7" id="KW-1185">Reference proteome</keyword>
<dbReference type="Pfam" id="PF00072">
    <property type="entry name" value="Response_reg"/>
    <property type="match status" value="1"/>
</dbReference>
<dbReference type="InterPro" id="IPR001867">
    <property type="entry name" value="OmpR/PhoB-type_DNA-bd"/>
</dbReference>
<dbReference type="PROSITE" id="PS51755">
    <property type="entry name" value="OMPR_PHOB"/>
    <property type="match status" value="1"/>
</dbReference>
<feature type="DNA-binding region" description="OmpR/PhoB-type" evidence="3">
    <location>
        <begin position="149"/>
        <end position="244"/>
    </location>
</feature>
<dbReference type="SMART" id="SM00448">
    <property type="entry name" value="REC"/>
    <property type="match status" value="1"/>
</dbReference>
<dbReference type="EMBL" id="BAAAGX010000017">
    <property type="protein sequence ID" value="GAA0255994.1"/>
    <property type="molecule type" value="Genomic_DNA"/>
</dbReference>
<sequence length="252" mass="26784">MHHEGPGESAGPFVVPPWESVGVKVLVVEDDADLGYAVAAALRGAGLAVDLVGDIPAADEAVLVSPYACVVFDRMLPSGDSVDYVAARRRGGWATPVLFLTARDSVADRVAGFEHGGDDYLVKPFAVAELVARVLSLGRRSLTTGPPAAPVLRVVDLEIDVPRRQVRRGGVLLTLTAKEFAVLELLANHAGEVVSRTTLIEHCWDAMAEPMSNVVDVLVRQLRRKLGGPQLIHTVRGAGYLLGQDPAEPAYG</sequence>
<feature type="domain" description="Response regulatory" evidence="4">
    <location>
        <begin position="24"/>
        <end position="138"/>
    </location>
</feature>
<evidence type="ECO:0000313" key="7">
    <source>
        <dbReference type="Proteomes" id="UP001500967"/>
    </source>
</evidence>
<evidence type="ECO:0000256" key="1">
    <source>
        <dbReference type="ARBA" id="ARBA00023125"/>
    </source>
</evidence>
<dbReference type="InterPro" id="IPR011006">
    <property type="entry name" value="CheY-like_superfamily"/>
</dbReference>
<feature type="domain" description="OmpR/PhoB-type" evidence="5">
    <location>
        <begin position="149"/>
        <end position="244"/>
    </location>
</feature>
<dbReference type="Gene3D" id="6.10.250.690">
    <property type="match status" value="1"/>
</dbReference>
<keyword evidence="2" id="KW-0597">Phosphoprotein</keyword>
<evidence type="ECO:0000256" key="2">
    <source>
        <dbReference type="PROSITE-ProRule" id="PRU00169"/>
    </source>
</evidence>
<reference evidence="6 7" key="1">
    <citation type="journal article" date="2019" name="Int. J. Syst. Evol. Microbiol.">
        <title>The Global Catalogue of Microorganisms (GCM) 10K type strain sequencing project: providing services to taxonomists for standard genome sequencing and annotation.</title>
        <authorList>
            <consortium name="The Broad Institute Genomics Platform"/>
            <consortium name="The Broad Institute Genome Sequencing Center for Infectious Disease"/>
            <person name="Wu L."/>
            <person name="Ma J."/>
        </authorList>
    </citation>
    <scope>NUCLEOTIDE SEQUENCE [LARGE SCALE GENOMIC DNA]</scope>
    <source>
        <strain evidence="6 7">JCM 10425</strain>
    </source>
</reference>
<comment type="caution">
    <text evidence="6">The sequence shown here is derived from an EMBL/GenBank/DDBJ whole genome shotgun (WGS) entry which is preliminary data.</text>
</comment>
<gene>
    <name evidence="6" type="ORF">GCM10009539_46540</name>
</gene>
<dbReference type="Gene3D" id="3.40.50.2300">
    <property type="match status" value="1"/>
</dbReference>
<evidence type="ECO:0000256" key="3">
    <source>
        <dbReference type="PROSITE-ProRule" id="PRU01091"/>
    </source>
</evidence>
<evidence type="ECO:0000259" key="5">
    <source>
        <dbReference type="PROSITE" id="PS51755"/>
    </source>
</evidence>
<organism evidence="6 7">
    <name type="scientific">Cryptosporangium japonicum</name>
    <dbReference type="NCBI Taxonomy" id="80872"/>
    <lineage>
        <taxon>Bacteria</taxon>
        <taxon>Bacillati</taxon>
        <taxon>Actinomycetota</taxon>
        <taxon>Actinomycetes</taxon>
        <taxon>Cryptosporangiales</taxon>
        <taxon>Cryptosporangiaceae</taxon>
        <taxon>Cryptosporangium</taxon>
    </lineage>
</organism>
<feature type="modified residue" description="4-aspartylphosphate" evidence="2">
    <location>
        <position position="73"/>
    </location>
</feature>
<dbReference type="CDD" id="cd00383">
    <property type="entry name" value="trans_reg_C"/>
    <property type="match status" value="1"/>
</dbReference>